<dbReference type="GO" id="GO:0004674">
    <property type="term" value="F:protein serine/threonine kinase activity"/>
    <property type="evidence" value="ECO:0007669"/>
    <property type="project" value="UniProtKB-KW"/>
</dbReference>
<evidence type="ECO:0000256" key="6">
    <source>
        <dbReference type="ARBA" id="ARBA00022840"/>
    </source>
</evidence>
<dbReference type="GO" id="GO:0005524">
    <property type="term" value="F:ATP binding"/>
    <property type="evidence" value="ECO:0007669"/>
    <property type="project" value="UniProtKB-UniRule"/>
</dbReference>
<dbReference type="EMBL" id="UZAE01003841">
    <property type="protein sequence ID" value="VDO00794.1"/>
    <property type="molecule type" value="Genomic_DNA"/>
</dbReference>
<reference evidence="11 12" key="2">
    <citation type="submission" date="2018-11" db="EMBL/GenBank/DDBJ databases">
        <authorList>
            <consortium name="Pathogen Informatics"/>
        </authorList>
    </citation>
    <scope>NUCLEOTIDE SEQUENCE [LARGE SCALE GENOMIC DNA]</scope>
</reference>
<dbReference type="PROSITE" id="PS00107">
    <property type="entry name" value="PROTEIN_KINASE_ATP"/>
    <property type="match status" value="1"/>
</dbReference>
<dbReference type="Proteomes" id="UP000278807">
    <property type="component" value="Unassembled WGS sequence"/>
</dbReference>
<dbReference type="GO" id="GO:0005829">
    <property type="term" value="C:cytosol"/>
    <property type="evidence" value="ECO:0007669"/>
    <property type="project" value="TreeGrafter"/>
</dbReference>
<keyword evidence="4 9" id="KW-0547">Nucleotide-binding</keyword>
<dbReference type="PANTHER" id="PTHR24054">
    <property type="entry name" value="CASEIN KINASE II SUBUNIT ALPHA"/>
    <property type="match status" value="1"/>
</dbReference>
<dbReference type="InterPro" id="IPR017441">
    <property type="entry name" value="Protein_kinase_ATP_BS"/>
</dbReference>
<dbReference type="Gene3D" id="1.10.510.10">
    <property type="entry name" value="Transferase(Phosphotransferase) domain 1"/>
    <property type="match status" value="1"/>
</dbReference>
<evidence type="ECO:0000256" key="9">
    <source>
        <dbReference type="PROSITE-ProRule" id="PRU10141"/>
    </source>
</evidence>
<evidence type="ECO:0000256" key="4">
    <source>
        <dbReference type="ARBA" id="ARBA00022741"/>
    </source>
</evidence>
<evidence type="ECO:0000256" key="7">
    <source>
        <dbReference type="ARBA" id="ARBA00047899"/>
    </source>
</evidence>
<keyword evidence="12" id="KW-1185">Reference proteome</keyword>
<evidence type="ECO:0000256" key="5">
    <source>
        <dbReference type="ARBA" id="ARBA00022777"/>
    </source>
</evidence>
<accession>A0A0R3TCZ6</accession>
<organism evidence="13">
    <name type="scientific">Rodentolepis nana</name>
    <name type="common">Dwarf tapeworm</name>
    <name type="synonym">Hymenolepis nana</name>
    <dbReference type="NCBI Taxonomy" id="102285"/>
    <lineage>
        <taxon>Eukaryota</taxon>
        <taxon>Metazoa</taxon>
        <taxon>Spiralia</taxon>
        <taxon>Lophotrochozoa</taxon>
        <taxon>Platyhelminthes</taxon>
        <taxon>Cestoda</taxon>
        <taxon>Eucestoda</taxon>
        <taxon>Cyclophyllidea</taxon>
        <taxon>Hymenolepididae</taxon>
        <taxon>Rodentolepis</taxon>
    </lineage>
</organism>
<evidence type="ECO:0000313" key="12">
    <source>
        <dbReference type="Proteomes" id="UP000278807"/>
    </source>
</evidence>
<dbReference type="SMART" id="SM00220">
    <property type="entry name" value="S_TKc"/>
    <property type="match status" value="1"/>
</dbReference>
<dbReference type="PANTHER" id="PTHR24054:SF0">
    <property type="entry name" value="CASEIN KINASE II SUBUNIT ALPHA"/>
    <property type="match status" value="1"/>
</dbReference>
<evidence type="ECO:0000256" key="8">
    <source>
        <dbReference type="ARBA" id="ARBA00048679"/>
    </source>
</evidence>
<evidence type="ECO:0000256" key="1">
    <source>
        <dbReference type="ARBA" id="ARBA00012513"/>
    </source>
</evidence>
<evidence type="ECO:0000313" key="11">
    <source>
        <dbReference type="EMBL" id="VDO00794.1"/>
    </source>
</evidence>
<dbReference type="PROSITE" id="PS50011">
    <property type="entry name" value="PROTEIN_KINASE_DOM"/>
    <property type="match status" value="1"/>
</dbReference>
<dbReference type="InterPro" id="IPR045216">
    <property type="entry name" value="CK2_alpha"/>
</dbReference>
<comment type="catalytic activity">
    <reaction evidence="7">
        <text>L-threonyl-[protein] + ATP = O-phospho-L-threonyl-[protein] + ADP + H(+)</text>
        <dbReference type="Rhea" id="RHEA:46608"/>
        <dbReference type="Rhea" id="RHEA-COMP:11060"/>
        <dbReference type="Rhea" id="RHEA-COMP:11605"/>
        <dbReference type="ChEBI" id="CHEBI:15378"/>
        <dbReference type="ChEBI" id="CHEBI:30013"/>
        <dbReference type="ChEBI" id="CHEBI:30616"/>
        <dbReference type="ChEBI" id="CHEBI:61977"/>
        <dbReference type="ChEBI" id="CHEBI:456216"/>
        <dbReference type="EC" id="2.7.11.1"/>
    </reaction>
</comment>
<dbReference type="Gene3D" id="3.30.200.20">
    <property type="entry name" value="Phosphorylase Kinase, domain 1"/>
    <property type="match status" value="1"/>
</dbReference>
<dbReference type="InterPro" id="IPR011009">
    <property type="entry name" value="Kinase-like_dom_sf"/>
</dbReference>
<dbReference type="GO" id="GO:0005956">
    <property type="term" value="C:protein kinase CK2 complex"/>
    <property type="evidence" value="ECO:0007669"/>
    <property type="project" value="TreeGrafter"/>
</dbReference>
<feature type="domain" description="Protein kinase" evidence="10">
    <location>
        <begin position="31"/>
        <end position="224"/>
    </location>
</feature>
<dbReference type="Pfam" id="PF00069">
    <property type="entry name" value="Pkinase"/>
    <property type="match status" value="1"/>
</dbReference>
<evidence type="ECO:0000313" key="13">
    <source>
        <dbReference type="WBParaSite" id="HNAJ_0000493501-mRNA-1"/>
    </source>
</evidence>
<dbReference type="OrthoDB" id="10020333at2759"/>
<keyword evidence="6 9" id="KW-0067">ATP-binding</keyword>
<dbReference type="EC" id="2.7.11.1" evidence="1"/>
<keyword evidence="2" id="KW-0723">Serine/threonine-protein kinase</keyword>
<evidence type="ECO:0000256" key="3">
    <source>
        <dbReference type="ARBA" id="ARBA00022679"/>
    </source>
</evidence>
<keyword evidence="5" id="KW-0418">Kinase</keyword>
<comment type="catalytic activity">
    <reaction evidence="8">
        <text>L-seryl-[protein] + ATP = O-phospho-L-seryl-[protein] + ADP + H(+)</text>
        <dbReference type="Rhea" id="RHEA:17989"/>
        <dbReference type="Rhea" id="RHEA-COMP:9863"/>
        <dbReference type="Rhea" id="RHEA-COMP:11604"/>
        <dbReference type="ChEBI" id="CHEBI:15378"/>
        <dbReference type="ChEBI" id="CHEBI:29999"/>
        <dbReference type="ChEBI" id="CHEBI:30616"/>
        <dbReference type="ChEBI" id="CHEBI:83421"/>
        <dbReference type="ChEBI" id="CHEBI:456216"/>
        <dbReference type="EC" id="2.7.11.1"/>
    </reaction>
</comment>
<proteinExistence type="predicted"/>
<dbReference type="GO" id="GO:0005634">
    <property type="term" value="C:nucleus"/>
    <property type="evidence" value="ECO:0007669"/>
    <property type="project" value="TreeGrafter"/>
</dbReference>
<dbReference type="STRING" id="102285.A0A0R3TCZ6"/>
<evidence type="ECO:0000259" key="10">
    <source>
        <dbReference type="PROSITE" id="PS50011"/>
    </source>
</evidence>
<keyword evidence="3" id="KW-0808">Transferase</keyword>
<evidence type="ECO:0000256" key="2">
    <source>
        <dbReference type="ARBA" id="ARBA00022527"/>
    </source>
</evidence>
<sequence>MSHRGKLRGDVEDSYRHVSLDKRSYFCKHQYKLGRMVGRGGSGCVYESECGSDKRKVAIKVFKKGSDRELIENEIKVLLHLQGLPNIVRFMGMPRKSLTEGPALVLEYVDPRGFHKVAKSTDPQEITFYMRELLIALDSCHTREIFPKSPRGTASLKAIIKLNDSPVLEALQIYNDYSYEPSVSPVHVCKNDCFWFYYTFKLRDTRTGGFHSIGISWSSSAENP</sequence>
<dbReference type="AlphaFoldDB" id="A0A0R3TCZ6"/>
<name>A0A0R3TCZ6_RODNA</name>
<dbReference type="InterPro" id="IPR000719">
    <property type="entry name" value="Prot_kinase_dom"/>
</dbReference>
<gene>
    <name evidence="11" type="ORF">HNAJ_LOCUS4934</name>
</gene>
<reference evidence="13" key="1">
    <citation type="submission" date="2017-02" db="UniProtKB">
        <authorList>
            <consortium name="WormBaseParasite"/>
        </authorList>
    </citation>
    <scope>IDENTIFICATION</scope>
</reference>
<dbReference type="WBParaSite" id="HNAJ_0000493501-mRNA-1">
    <property type="protein sequence ID" value="HNAJ_0000493501-mRNA-1"/>
    <property type="gene ID" value="HNAJ_0000493501"/>
</dbReference>
<dbReference type="SUPFAM" id="SSF56112">
    <property type="entry name" value="Protein kinase-like (PK-like)"/>
    <property type="match status" value="1"/>
</dbReference>
<dbReference type="GO" id="GO:0051726">
    <property type="term" value="P:regulation of cell cycle"/>
    <property type="evidence" value="ECO:0007669"/>
    <property type="project" value="TreeGrafter"/>
</dbReference>
<feature type="binding site" evidence="9">
    <location>
        <position position="60"/>
    </location>
    <ligand>
        <name>ATP</name>
        <dbReference type="ChEBI" id="CHEBI:30616"/>
    </ligand>
</feature>
<protein>
    <recommendedName>
        <fullName evidence="1">non-specific serine/threonine protein kinase</fullName>
        <ecNumber evidence="1">2.7.11.1</ecNumber>
    </recommendedName>
</protein>